<organism evidence="9 10">
    <name type="scientific">Acanthamoeba castellanii (strain ATCC 30010 / Neff)</name>
    <dbReference type="NCBI Taxonomy" id="1257118"/>
    <lineage>
        <taxon>Eukaryota</taxon>
        <taxon>Amoebozoa</taxon>
        <taxon>Discosea</taxon>
        <taxon>Longamoebia</taxon>
        <taxon>Centramoebida</taxon>
        <taxon>Acanthamoebidae</taxon>
        <taxon>Acanthamoeba</taxon>
    </lineage>
</organism>
<dbReference type="PANTHER" id="PTHR24324:SF5">
    <property type="entry name" value="HEMATOPOIETICALLY-EXPRESSED HOMEOBOX PROTEIN HHEX"/>
    <property type="match status" value="1"/>
</dbReference>
<evidence type="ECO:0000313" key="9">
    <source>
        <dbReference type="EMBL" id="ELR21377.1"/>
    </source>
</evidence>
<gene>
    <name evidence="9" type="ORF">ACA1_183110</name>
</gene>
<keyword evidence="3 5" id="KW-0371">Homeobox</keyword>
<dbReference type="Pfam" id="PF00046">
    <property type="entry name" value="Homeodomain"/>
    <property type="match status" value="1"/>
</dbReference>
<reference evidence="9 10" key="1">
    <citation type="journal article" date="2013" name="Genome Biol.">
        <title>Genome of Acanthamoeba castellanii highlights extensive lateral gene transfer and early evolution of tyrosine kinase signaling.</title>
        <authorList>
            <person name="Clarke M."/>
            <person name="Lohan A.J."/>
            <person name="Liu B."/>
            <person name="Lagkouvardos I."/>
            <person name="Roy S."/>
            <person name="Zafar N."/>
            <person name="Bertelli C."/>
            <person name="Schilde C."/>
            <person name="Kianianmomeni A."/>
            <person name="Burglin T.R."/>
            <person name="Frech C."/>
            <person name="Turcotte B."/>
            <person name="Kopec K.O."/>
            <person name="Synnott J.M."/>
            <person name="Choo C."/>
            <person name="Paponov I."/>
            <person name="Finkler A."/>
            <person name="Soon Heng Tan C."/>
            <person name="Hutchins A.P."/>
            <person name="Weinmeier T."/>
            <person name="Rattei T."/>
            <person name="Chu J.S."/>
            <person name="Gimenez G."/>
            <person name="Irimia M."/>
            <person name="Rigden D.J."/>
            <person name="Fitzpatrick D.A."/>
            <person name="Lorenzo-Morales J."/>
            <person name="Bateman A."/>
            <person name="Chiu C.H."/>
            <person name="Tang P."/>
            <person name="Hegemann P."/>
            <person name="Fromm H."/>
            <person name="Raoult D."/>
            <person name="Greub G."/>
            <person name="Miranda-Saavedra D."/>
            <person name="Chen N."/>
            <person name="Nash P."/>
            <person name="Ginger M.L."/>
            <person name="Horn M."/>
            <person name="Schaap P."/>
            <person name="Caler L."/>
            <person name="Loftus B."/>
        </authorList>
    </citation>
    <scope>NUCLEOTIDE SEQUENCE [LARGE SCALE GENOMIC DNA]</scope>
    <source>
        <strain evidence="9 10">Neff</strain>
    </source>
</reference>
<dbReference type="GO" id="GO:0005634">
    <property type="term" value="C:nucleus"/>
    <property type="evidence" value="ECO:0007669"/>
    <property type="project" value="UniProtKB-SubCell"/>
</dbReference>
<evidence type="ECO:0000256" key="6">
    <source>
        <dbReference type="RuleBase" id="RU000682"/>
    </source>
</evidence>
<evidence type="ECO:0000313" key="10">
    <source>
        <dbReference type="Proteomes" id="UP000011083"/>
    </source>
</evidence>
<dbReference type="AlphaFoldDB" id="L8H802"/>
<dbReference type="PROSITE" id="PS50071">
    <property type="entry name" value="HOMEOBOX_2"/>
    <property type="match status" value="1"/>
</dbReference>
<dbReference type="EMBL" id="KB007904">
    <property type="protein sequence ID" value="ELR21377.1"/>
    <property type="molecule type" value="Genomic_DNA"/>
</dbReference>
<keyword evidence="10" id="KW-1185">Reference proteome</keyword>
<dbReference type="InterPro" id="IPR051000">
    <property type="entry name" value="Homeobox_DNA-bind_prot"/>
</dbReference>
<feature type="compositionally biased region" description="Low complexity" evidence="7">
    <location>
        <begin position="130"/>
        <end position="141"/>
    </location>
</feature>
<dbReference type="Gene3D" id="1.10.10.60">
    <property type="entry name" value="Homeodomain-like"/>
    <property type="match status" value="1"/>
</dbReference>
<dbReference type="PROSITE" id="PS00027">
    <property type="entry name" value="HOMEOBOX_1"/>
    <property type="match status" value="1"/>
</dbReference>
<feature type="region of interest" description="Disordered" evidence="7">
    <location>
        <begin position="127"/>
        <end position="204"/>
    </location>
</feature>
<feature type="domain" description="Homeobox" evidence="8">
    <location>
        <begin position="363"/>
        <end position="423"/>
    </location>
</feature>
<feature type="compositionally biased region" description="Low complexity" evidence="7">
    <location>
        <begin position="177"/>
        <end position="204"/>
    </location>
</feature>
<feature type="compositionally biased region" description="Acidic residues" evidence="7">
    <location>
        <begin position="335"/>
        <end position="344"/>
    </location>
</feature>
<comment type="subcellular location">
    <subcellularLocation>
        <location evidence="1 5 6">Nucleus</location>
    </subcellularLocation>
</comment>
<dbReference type="PANTHER" id="PTHR24324">
    <property type="entry name" value="HOMEOBOX PROTEIN HHEX"/>
    <property type="match status" value="1"/>
</dbReference>
<evidence type="ECO:0000256" key="5">
    <source>
        <dbReference type="PROSITE-ProRule" id="PRU00108"/>
    </source>
</evidence>
<keyword evidence="2 5" id="KW-0238">DNA-binding</keyword>
<dbReference type="VEuPathDB" id="AmoebaDB:ACA1_183110"/>
<feature type="compositionally biased region" description="Low complexity" evidence="7">
    <location>
        <begin position="286"/>
        <end position="301"/>
    </location>
</feature>
<accession>L8H802</accession>
<dbReference type="KEGG" id="acan:ACA1_183110"/>
<feature type="region of interest" description="Disordered" evidence="7">
    <location>
        <begin position="268"/>
        <end position="317"/>
    </location>
</feature>
<keyword evidence="4 5" id="KW-0539">Nucleus</keyword>
<evidence type="ECO:0000256" key="2">
    <source>
        <dbReference type="ARBA" id="ARBA00023125"/>
    </source>
</evidence>
<dbReference type="CDD" id="cd00086">
    <property type="entry name" value="homeodomain"/>
    <property type="match status" value="1"/>
</dbReference>
<dbReference type="SMART" id="SM00389">
    <property type="entry name" value="HOX"/>
    <property type="match status" value="1"/>
</dbReference>
<dbReference type="InterPro" id="IPR017970">
    <property type="entry name" value="Homeobox_CS"/>
</dbReference>
<dbReference type="InterPro" id="IPR009057">
    <property type="entry name" value="Homeodomain-like_sf"/>
</dbReference>
<dbReference type="GeneID" id="14922269"/>
<protein>
    <submittedName>
        <fullName evidence="9">Homeobox domain containing protein</fullName>
    </submittedName>
</protein>
<dbReference type="SUPFAM" id="SSF46689">
    <property type="entry name" value="Homeodomain-like"/>
    <property type="match status" value="1"/>
</dbReference>
<feature type="region of interest" description="Disordered" evidence="7">
    <location>
        <begin position="423"/>
        <end position="442"/>
    </location>
</feature>
<dbReference type="GO" id="GO:0030154">
    <property type="term" value="P:cell differentiation"/>
    <property type="evidence" value="ECO:0007669"/>
    <property type="project" value="TreeGrafter"/>
</dbReference>
<proteinExistence type="predicted"/>
<name>L8H802_ACACF</name>
<dbReference type="GO" id="GO:0000981">
    <property type="term" value="F:DNA-binding transcription factor activity, RNA polymerase II-specific"/>
    <property type="evidence" value="ECO:0007669"/>
    <property type="project" value="InterPro"/>
</dbReference>
<dbReference type="RefSeq" id="XP_004345921.1">
    <property type="nucleotide sequence ID" value="XM_004345871.1"/>
</dbReference>
<evidence type="ECO:0000256" key="3">
    <source>
        <dbReference type="ARBA" id="ARBA00023155"/>
    </source>
</evidence>
<feature type="region of interest" description="Disordered" evidence="7">
    <location>
        <begin position="335"/>
        <end position="371"/>
    </location>
</feature>
<feature type="DNA-binding region" description="Homeobox" evidence="5">
    <location>
        <begin position="365"/>
        <end position="424"/>
    </location>
</feature>
<evidence type="ECO:0000256" key="7">
    <source>
        <dbReference type="SAM" id="MobiDB-lite"/>
    </source>
</evidence>
<dbReference type="Proteomes" id="UP000011083">
    <property type="component" value="Unassembled WGS sequence"/>
</dbReference>
<evidence type="ECO:0000256" key="1">
    <source>
        <dbReference type="ARBA" id="ARBA00004123"/>
    </source>
</evidence>
<evidence type="ECO:0000256" key="4">
    <source>
        <dbReference type="ARBA" id="ARBA00023242"/>
    </source>
</evidence>
<evidence type="ECO:0000259" key="8">
    <source>
        <dbReference type="PROSITE" id="PS50071"/>
    </source>
</evidence>
<dbReference type="GO" id="GO:0000978">
    <property type="term" value="F:RNA polymerase II cis-regulatory region sequence-specific DNA binding"/>
    <property type="evidence" value="ECO:0007669"/>
    <property type="project" value="TreeGrafter"/>
</dbReference>
<sequence length="465" mass="50018">MTTSLDMFRSQQQEAARALFEMSGLSMAANTTTSSLTPPTLGAPLYLLPDLHLRQPQQPPSHSHHYNHLLLPPHLFMSGGALFMPAFPVFPSPSVNAGPATSAATVTCQNPSAAGEKRLSVAYLLNSDEPPMSTSTTIPPTFLKQEQPSSPELHHQPKRKAPSSSKAQKSHAKRSRTASTSSSSSSPLATRPSSLPAAATTSTTTTTTAMAATFKGDLSLFPHLQLQLQREQLDPQQHTELVLKVWNRQQQVLKLQQLQQKKQELKAQRLQQRLQRKGHGKAVVESTPGSPPTSSSTASPSSPTPASPPSSTSSADVVSAALPTLDEILNGADAQVDEASDEDSSNNNSNINKKKTNSSSGGADAKKPRRRITAQQVAVLEQVFAVEPFPGPSTKKVIAKKLGMQERSITIWFQNKRARLKRIEGGHGDNNNGGSNEGEGGRREVTFHNLAVGFDGKLDMLPEDF</sequence>
<dbReference type="InterPro" id="IPR001356">
    <property type="entry name" value="HD"/>
</dbReference>
<dbReference type="OrthoDB" id="6159439at2759"/>